<comment type="caution">
    <text evidence="5">The sequence shown here is derived from an EMBL/GenBank/DDBJ whole genome shotgun (WGS) entry which is preliminary data.</text>
</comment>
<dbReference type="GO" id="GO:0003700">
    <property type="term" value="F:DNA-binding transcription factor activity"/>
    <property type="evidence" value="ECO:0007669"/>
    <property type="project" value="InterPro"/>
</dbReference>
<dbReference type="SUPFAM" id="SSF48008">
    <property type="entry name" value="GntR ligand-binding domain-like"/>
    <property type="match status" value="1"/>
</dbReference>
<dbReference type="InterPro" id="IPR011711">
    <property type="entry name" value="GntR_C"/>
</dbReference>
<dbReference type="RefSeq" id="WP_161624109.1">
    <property type="nucleotide sequence ID" value="NZ_BRLH01000003.1"/>
</dbReference>
<dbReference type="Pfam" id="PF07729">
    <property type="entry name" value="FCD"/>
    <property type="match status" value="1"/>
</dbReference>
<dbReference type="InterPro" id="IPR000524">
    <property type="entry name" value="Tscrpt_reg_HTH_GntR"/>
</dbReference>
<evidence type="ECO:0000259" key="4">
    <source>
        <dbReference type="PROSITE" id="PS50949"/>
    </source>
</evidence>
<organism evidence="5 6">
    <name type="scientific">Leminorella grimontii</name>
    <dbReference type="NCBI Taxonomy" id="82981"/>
    <lineage>
        <taxon>Bacteria</taxon>
        <taxon>Pseudomonadati</taxon>
        <taxon>Pseudomonadota</taxon>
        <taxon>Gammaproteobacteria</taxon>
        <taxon>Enterobacterales</taxon>
        <taxon>Budviciaceae</taxon>
        <taxon>Leminorella</taxon>
    </lineage>
</organism>
<dbReference type="PANTHER" id="PTHR43537">
    <property type="entry name" value="TRANSCRIPTIONAL REGULATOR, GNTR FAMILY"/>
    <property type="match status" value="1"/>
</dbReference>
<evidence type="ECO:0000313" key="6">
    <source>
        <dbReference type="Proteomes" id="UP001058124"/>
    </source>
</evidence>
<evidence type="ECO:0000256" key="3">
    <source>
        <dbReference type="ARBA" id="ARBA00023163"/>
    </source>
</evidence>
<keyword evidence="2" id="KW-0238">DNA-binding</keyword>
<dbReference type="InterPro" id="IPR036388">
    <property type="entry name" value="WH-like_DNA-bd_sf"/>
</dbReference>
<gene>
    <name evidence="5" type="ORF">SOASR030_18300</name>
</gene>
<dbReference type="InterPro" id="IPR036390">
    <property type="entry name" value="WH_DNA-bd_sf"/>
</dbReference>
<dbReference type="Proteomes" id="UP001058124">
    <property type="component" value="Unassembled WGS sequence"/>
</dbReference>
<reference evidence="5" key="1">
    <citation type="submission" date="2022-06" db="EMBL/GenBank/DDBJ databases">
        <title>Draft genome sequences of Leminorella grimontii str. JCM5902.</title>
        <authorList>
            <person name="Wakabayashi Y."/>
            <person name="Kojima K."/>
        </authorList>
    </citation>
    <scope>NUCLEOTIDE SEQUENCE</scope>
    <source>
        <strain evidence="5">JCM 5902</strain>
    </source>
</reference>
<dbReference type="PRINTS" id="PR00035">
    <property type="entry name" value="HTHGNTR"/>
</dbReference>
<dbReference type="Pfam" id="PF00392">
    <property type="entry name" value="GntR"/>
    <property type="match status" value="1"/>
</dbReference>
<accession>A0AAV5N476</accession>
<dbReference type="EMBL" id="BRLH01000003">
    <property type="protein sequence ID" value="GKX55718.1"/>
    <property type="molecule type" value="Genomic_DNA"/>
</dbReference>
<protein>
    <recommendedName>
        <fullName evidence="4">HTH gntR-type domain-containing protein</fullName>
    </recommendedName>
</protein>
<feature type="domain" description="HTH gntR-type" evidence="4">
    <location>
        <begin position="2"/>
        <end position="72"/>
    </location>
</feature>
<dbReference type="Gene3D" id="1.10.10.10">
    <property type="entry name" value="Winged helix-like DNA-binding domain superfamily/Winged helix DNA-binding domain"/>
    <property type="match status" value="1"/>
</dbReference>
<keyword evidence="6" id="KW-1185">Reference proteome</keyword>
<keyword evidence="1" id="KW-0805">Transcription regulation</keyword>
<sequence length="234" mass="26615">MSNTLEDSVKLIKEILATASVDKSGVFKLPAERTLAEKMNLQRSTIRNALSALEFFGFIERNQGSGTYIKIPNLSFANVYFEIAIQLGYISLETIEKARELFEIIIVEEAAKNATDDEVSELARLCSVMTEANGFDEKIEADYGFHLQLAGMTRNPVIVLFFQSIASFMRDILRKRRSIIHEVSDDKTRINSNHSDIVDAIAKRDPELAKRAMKAHFEQWERENLLINVILNQK</sequence>
<dbReference type="Gene3D" id="1.20.120.530">
    <property type="entry name" value="GntR ligand-binding domain-like"/>
    <property type="match status" value="1"/>
</dbReference>
<evidence type="ECO:0000256" key="1">
    <source>
        <dbReference type="ARBA" id="ARBA00023015"/>
    </source>
</evidence>
<dbReference type="PANTHER" id="PTHR43537:SF5">
    <property type="entry name" value="UXU OPERON TRANSCRIPTIONAL REGULATOR"/>
    <property type="match status" value="1"/>
</dbReference>
<evidence type="ECO:0000313" key="5">
    <source>
        <dbReference type="EMBL" id="GKX55718.1"/>
    </source>
</evidence>
<dbReference type="GO" id="GO:0003677">
    <property type="term" value="F:DNA binding"/>
    <property type="evidence" value="ECO:0007669"/>
    <property type="project" value="UniProtKB-KW"/>
</dbReference>
<keyword evidence="3" id="KW-0804">Transcription</keyword>
<dbReference type="SMART" id="SM00895">
    <property type="entry name" value="FCD"/>
    <property type="match status" value="1"/>
</dbReference>
<dbReference type="PROSITE" id="PS50949">
    <property type="entry name" value="HTH_GNTR"/>
    <property type="match status" value="1"/>
</dbReference>
<evidence type="ECO:0000256" key="2">
    <source>
        <dbReference type="ARBA" id="ARBA00023125"/>
    </source>
</evidence>
<dbReference type="AlphaFoldDB" id="A0AAV5N476"/>
<dbReference type="SUPFAM" id="SSF46785">
    <property type="entry name" value="Winged helix' DNA-binding domain"/>
    <property type="match status" value="1"/>
</dbReference>
<proteinExistence type="predicted"/>
<name>A0AAV5N476_9GAMM</name>
<dbReference type="InterPro" id="IPR008920">
    <property type="entry name" value="TF_FadR/GntR_C"/>
</dbReference>